<accession>A0A3P7NV10</accession>
<feature type="repeat" description="ANK" evidence="3">
    <location>
        <begin position="51"/>
        <end position="83"/>
    </location>
</feature>
<reference evidence="4 5" key="1">
    <citation type="submission" date="2018-11" db="EMBL/GenBank/DDBJ databases">
        <authorList>
            <consortium name="Pathogen Informatics"/>
        </authorList>
    </citation>
    <scope>NUCLEOTIDE SEQUENCE [LARGE SCALE GENOMIC DNA]</scope>
</reference>
<dbReference type="PROSITE" id="PS50088">
    <property type="entry name" value="ANK_REPEAT"/>
    <property type="match status" value="1"/>
</dbReference>
<evidence type="ECO:0000313" key="5">
    <source>
        <dbReference type="Proteomes" id="UP000281553"/>
    </source>
</evidence>
<dbReference type="SUPFAM" id="SSF48403">
    <property type="entry name" value="Ankyrin repeat"/>
    <property type="match status" value="1"/>
</dbReference>
<dbReference type="Gene3D" id="1.25.40.20">
    <property type="entry name" value="Ankyrin repeat-containing domain"/>
    <property type="match status" value="1"/>
</dbReference>
<dbReference type="AlphaFoldDB" id="A0A3P7NV10"/>
<keyword evidence="5" id="KW-1185">Reference proteome</keyword>
<dbReference type="InterPro" id="IPR002110">
    <property type="entry name" value="Ankyrin_rpt"/>
</dbReference>
<dbReference type="OrthoDB" id="4772757at2759"/>
<dbReference type="SMART" id="SM00248">
    <property type="entry name" value="ANK"/>
    <property type="match status" value="1"/>
</dbReference>
<dbReference type="PANTHER" id="PTHR24134">
    <property type="entry name" value="ANKYRIN REPEAT-CONTAINING PROTEIN DDB_G0279043"/>
    <property type="match status" value="1"/>
</dbReference>
<name>A0A3P7NV10_DIBLA</name>
<evidence type="ECO:0000256" key="3">
    <source>
        <dbReference type="PROSITE-ProRule" id="PRU00023"/>
    </source>
</evidence>
<dbReference type="PROSITE" id="PS50297">
    <property type="entry name" value="ANK_REP_REGION"/>
    <property type="match status" value="1"/>
</dbReference>
<dbReference type="EMBL" id="UYRU01091040">
    <property type="protein sequence ID" value="VDN37507.1"/>
    <property type="molecule type" value="Genomic_DNA"/>
</dbReference>
<dbReference type="Proteomes" id="UP000281553">
    <property type="component" value="Unassembled WGS sequence"/>
</dbReference>
<feature type="non-terminal residue" evidence="4">
    <location>
        <position position="110"/>
    </location>
</feature>
<dbReference type="Pfam" id="PF12796">
    <property type="entry name" value="Ank_2"/>
    <property type="match status" value="1"/>
</dbReference>
<organism evidence="4 5">
    <name type="scientific">Dibothriocephalus latus</name>
    <name type="common">Fish tapeworm</name>
    <name type="synonym">Diphyllobothrium latum</name>
    <dbReference type="NCBI Taxonomy" id="60516"/>
    <lineage>
        <taxon>Eukaryota</taxon>
        <taxon>Metazoa</taxon>
        <taxon>Spiralia</taxon>
        <taxon>Lophotrochozoa</taxon>
        <taxon>Platyhelminthes</taxon>
        <taxon>Cestoda</taxon>
        <taxon>Eucestoda</taxon>
        <taxon>Diphyllobothriidea</taxon>
        <taxon>Diphyllobothriidae</taxon>
        <taxon>Dibothriocephalus</taxon>
    </lineage>
</organism>
<dbReference type="InterPro" id="IPR036770">
    <property type="entry name" value="Ankyrin_rpt-contain_sf"/>
</dbReference>
<sequence>MSQLQLLAVGARTLQPRSPGFLLVLHSLEFKGRIVQILLAAGADVRAKDKGGLIPLHNACSYGHLEVCEMLIAAGAGPEQVHSADLWQYTPLHEAASKARAEVCSLLLAH</sequence>
<evidence type="ECO:0000256" key="2">
    <source>
        <dbReference type="ARBA" id="ARBA00023043"/>
    </source>
</evidence>
<dbReference type="PANTHER" id="PTHR24134:SF9">
    <property type="entry name" value="ANKYRIN REPEAT AND SOCS BOX PROTEIN 8"/>
    <property type="match status" value="1"/>
</dbReference>
<proteinExistence type="predicted"/>
<protein>
    <submittedName>
        <fullName evidence="4">Uncharacterized protein</fullName>
    </submittedName>
</protein>
<evidence type="ECO:0000313" key="4">
    <source>
        <dbReference type="EMBL" id="VDN37507.1"/>
    </source>
</evidence>
<keyword evidence="2 3" id="KW-0040">ANK repeat</keyword>
<evidence type="ECO:0000256" key="1">
    <source>
        <dbReference type="ARBA" id="ARBA00022737"/>
    </source>
</evidence>
<gene>
    <name evidence="4" type="ORF">DILT_LOCUS17338</name>
</gene>
<keyword evidence="1" id="KW-0677">Repeat</keyword>